<evidence type="ECO:0000313" key="2">
    <source>
        <dbReference type="EMBL" id="KAK2851182.1"/>
    </source>
</evidence>
<organism evidence="2 3">
    <name type="scientific">Channa striata</name>
    <name type="common">Snakehead murrel</name>
    <name type="synonym">Ophicephalus striatus</name>
    <dbReference type="NCBI Taxonomy" id="64152"/>
    <lineage>
        <taxon>Eukaryota</taxon>
        <taxon>Metazoa</taxon>
        <taxon>Chordata</taxon>
        <taxon>Craniata</taxon>
        <taxon>Vertebrata</taxon>
        <taxon>Euteleostomi</taxon>
        <taxon>Actinopterygii</taxon>
        <taxon>Neopterygii</taxon>
        <taxon>Teleostei</taxon>
        <taxon>Neoteleostei</taxon>
        <taxon>Acanthomorphata</taxon>
        <taxon>Anabantaria</taxon>
        <taxon>Anabantiformes</taxon>
        <taxon>Channoidei</taxon>
        <taxon>Channidae</taxon>
        <taxon>Channa</taxon>
    </lineage>
</organism>
<comment type="caution">
    <text evidence="2">The sequence shown here is derived from an EMBL/GenBank/DDBJ whole genome shotgun (WGS) entry which is preliminary data.</text>
</comment>
<dbReference type="InterPro" id="IPR037365">
    <property type="entry name" value="Slowmo/Ups"/>
</dbReference>
<dbReference type="GO" id="GO:0005758">
    <property type="term" value="C:mitochondrial intermembrane space"/>
    <property type="evidence" value="ECO:0007669"/>
    <property type="project" value="InterPro"/>
</dbReference>
<feature type="domain" description="PRELI/MSF1" evidence="1">
    <location>
        <begin position="1"/>
        <end position="67"/>
    </location>
</feature>
<accession>A0AA88N6R9</accession>
<name>A0AA88N6R9_CHASR</name>
<dbReference type="PANTHER" id="PTHR11158">
    <property type="entry name" value="MSF1/PX19 RELATED"/>
    <property type="match status" value="1"/>
</dbReference>
<dbReference type="PROSITE" id="PS50904">
    <property type="entry name" value="PRELI_MSF1"/>
    <property type="match status" value="1"/>
</dbReference>
<evidence type="ECO:0000313" key="3">
    <source>
        <dbReference type="Proteomes" id="UP001187415"/>
    </source>
</evidence>
<keyword evidence="3" id="KW-1185">Reference proteome</keyword>
<dbReference type="EMBL" id="JAUPFM010000005">
    <property type="protein sequence ID" value="KAK2851182.1"/>
    <property type="molecule type" value="Genomic_DNA"/>
</dbReference>
<dbReference type="Pfam" id="PF04707">
    <property type="entry name" value="PRELI"/>
    <property type="match status" value="1"/>
</dbReference>
<dbReference type="InterPro" id="IPR006797">
    <property type="entry name" value="PRELI/MSF1_dom"/>
</dbReference>
<dbReference type="AlphaFoldDB" id="A0AA88N6R9"/>
<sequence>MKIWTSEHIFNHQWETVTKAAMQKYPNPMNTSVIGVDVLNRSVDTEGRLHSTRLLSTEWGSRPWPSL</sequence>
<proteinExistence type="predicted"/>
<gene>
    <name evidence="2" type="ORF">Q5P01_007458</name>
</gene>
<reference evidence="2" key="1">
    <citation type="submission" date="2023-07" db="EMBL/GenBank/DDBJ databases">
        <title>Chromosome-level Genome Assembly of Striped Snakehead (Channa striata).</title>
        <authorList>
            <person name="Liu H."/>
        </authorList>
    </citation>
    <scope>NUCLEOTIDE SEQUENCE</scope>
    <source>
        <strain evidence="2">Gz</strain>
        <tissue evidence="2">Muscle</tissue>
    </source>
</reference>
<dbReference type="Proteomes" id="UP001187415">
    <property type="component" value="Unassembled WGS sequence"/>
</dbReference>
<protein>
    <recommendedName>
        <fullName evidence="1">PRELI/MSF1 domain-containing protein</fullName>
    </recommendedName>
</protein>
<evidence type="ECO:0000259" key="1">
    <source>
        <dbReference type="PROSITE" id="PS50904"/>
    </source>
</evidence>